<evidence type="ECO:0000313" key="2">
    <source>
        <dbReference type="Proteomes" id="UP001164748"/>
    </source>
</evidence>
<accession>A0AA47KMK9</accession>
<reference evidence="1" key="1">
    <citation type="submission" date="2022-09" db="EMBL/GenBank/DDBJ databases">
        <authorList>
            <person name="Li Z.-J."/>
        </authorList>
    </citation>
    <scope>NUCLEOTIDE SEQUENCE</scope>
    <source>
        <strain evidence="1">TGB11</strain>
    </source>
</reference>
<proteinExistence type="predicted"/>
<dbReference type="EMBL" id="CP114588">
    <property type="protein sequence ID" value="WBA09592.1"/>
    <property type="molecule type" value="Genomic_DNA"/>
</dbReference>
<name>A0AA47KMK9_9GAMM</name>
<gene>
    <name evidence="1" type="ORF">N8M53_05190</name>
</gene>
<organism evidence="1 2">
    <name type="scientific">Salinivibrio kushneri</name>
    <dbReference type="NCBI Taxonomy" id="1908198"/>
    <lineage>
        <taxon>Bacteria</taxon>
        <taxon>Pseudomonadati</taxon>
        <taxon>Pseudomonadota</taxon>
        <taxon>Gammaproteobacteria</taxon>
        <taxon>Vibrionales</taxon>
        <taxon>Vibrionaceae</taxon>
        <taxon>Salinivibrio</taxon>
    </lineage>
</organism>
<evidence type="ECO:0000313" key="1">
    <source>
        <dbReference type="EMBL" id="WBA09592.1"/>
    </source>
</evidence>
<dbReference type="Proteomes" id="UP001164748">
    <property type="component" value="Chromosome"/>
</dbReference>
<sequence>MSIHSRSYTLNTTPARQAHVRVIPNGNVTVHIADEESPHLAEFDEVSFQRKGKITQLLAEHIEPGKHDNWALPLNHRDANELATLIDQAQEEFEILMRDLS</sequence>
<dbReference type="AlphaFoldDB" id="A0AA47KMK9"/>
<dbReference type="RefSeq" id="WP_077668568.1">
    <property type="nucleotide sequence ID" value="NZ_CP114588.1"/>
</dbReference>
<protein>
    <submittedName>
        <fullName evidence="1">Uncharacterized protein</fullName>
    </submittedName>
</protein>